<accession>A0A061R5V4</accession>
<dbReference type="InterPro" id="IPR004843">
    <property type="entry name" value="Calcineurin-like_PHP"/>
</dbReference>
<dbReference type="GO" id="GO:0008663">
    <property type="term" value="F:2',3'-cyclic-nucleotide 2'-phosphodiesterase activity"/>
    <property type="evidence" value="ECO:0007669"/>
    <property type="project" value="TreeGrafter"/>
</dbReference>
<feature type="domain" description="Calcineurin-like phosphoesterase" evidence="2">
    <location>
        <begin position="16"/>
        <end position="262"/>
    </location>
</feature>
<dbReference type="Gene3D" id="3.60.21.10">
    <property type="match status" value="1"/>
</dbReference>
<dbReference type="Pfam" id="PF00149">
    <property type="entry name" value="Metallophos"/>
    <property type="match status" value="1"/>
</dbReference>
<evidence type="ECO:0000256" key="1">
    <source>
        <dbReference type="SAM" id="MobiDB-lite"/>
    </source>
</evidence>
<dbReference type="InterPro" id="IPR029052">
    <property type="entry name" value="Metallo-depent_PP-like"/>
</dbReference>
<dbReference type="GO" id="GO:0030145">
    <property type="term" value="F:manganese ion binding"/>
    <property type="evidence" value="ECO:0007669"/>
    <property type="project" value="TreeGrafter"/>
</dbReference>
<protein>
    <submittedName>
        <fullName evidence="3">Manganese-dependent ADP-ribose/CDP-alcohol diphosphatase</fullName>
    </submittedName>
</protein>
<proteinExistence type="predicted"/>
<feature type="compositionally biased region" description="Basic and acidic residues" evidence="1">
    <location>
        <begin position="165"/>
        <end position="176"/>
    </location>
</feature>
<dbReference type="PANTHER" id="PTHR16509">
    <property type="match status" value="1"/>
</dbReference>
<dbReference type="SUPFAM" id="SSF56300">
    <property type="entry name" value="Metallo-dependent phosphatases"/>
    <property type="match status" value="1"/>
</dbReference>
<dbReference type="GO" id="GO:0047734">
    <property type="term" value="F:CDP-glycerol diphosphatase activity"/>
    <property type="evidence" value="ECO:0007669"/>
    <property type="project" value="TreeGrafter"/>
</dbReference>
<evidence type="ECO:0000313" key="3">
    <source>
        <dbReference type="EMBL" id="JAC68292.1"/>
    </source>
</evidence>
<feature type="region of interest" description="Disordered" evidence="1">
    <location>
        <begin position="165"/>
        <end position="184"/>
    </location>
</feature>
<dbReference type="EMBL" id="GBEZ01018112">
    <property type="protein sequence ID" value="JAC68292.1"/>
    <property type="molecule type" value="Transcribed_RNA"/>
</dbReference>
<dbReference type="GO" id="GO:0047631">
    <property type="term" value="F:ADP-ribose diphosphatase activity"/>
    <property type="evidence" value="ECO:0007669"/>
    <property type="project" value="TreeGrafter"/>
</dbReference>
<reference evidence="3" key="1">
    <citation type="submission" date="2014-05" db="EMBL/GenBank/DDBJ databases">
        <title>The transcriptome of the halophilic microalga Tetraselmis sp. GSL018 isolated from the Great Salt Lake, Utah.</title>
        <authorList>
            <person name="Jinkerson R.E."/>
            <person name="D'Adamo S."/>
            <person name="Posewitz M.C."/>
        </authorList>
    </citation>
    <scope>NUCLEOTIDE SEQUENCE</scope>
    <source>
        <strain evidence="3">GSL018</strain>
    </source>
</reference>
<dbReference type="AlphaFoldDB" id="A0A061R5V4"/>
<organism evidence="3">
    <name type="scientific">Tetraselmis sp. GSL018</name>
    <dbReference type="NCBI Taxonomy" id="582737"/>
    <lineage>
        <taxon>Eukaryota</taxon>
        <taxon>Viridiplantae</taxon>
        <taxon>Chlorophyta</taxon>
        <taxon>core chlorophytes</taxon>
        <taxon>Chlorodendrophyceae</taxon>
        <taxon>Chlorodendrales</taxon>
        <taxon>Chlorodendraceae</taxon>
        <taxon>Tetraselmis</taxon>
    </lineage>
</organism>
<name>A0A061R5V4_9CHLO</name>
<dbReference type="PANTHER" id="PTHR16509:SF1">
    <property type="entry name" value="MANGANESE-DEPENDENT ADP-RIBOSE_CDP-ALCOHOL DIPHOSPHATASE"/>
    <property type="match status" value="1"/>
</dbReference>
<evidence type="ECO:0000259" key="2">
    <source>
        <dbReference type="Pfam" id="PF00149"/>
    </source>
</evidence>
<sequence>MSFAVEAPRPDNFQCRFGMCTDVQYADVPDGVSFVGRVRYYRDALRCLRRAVLGWNSNSAQFGFHLGDIIDGFAGDQSVEALETVMQEFASFNQKTYHILGNHCLYNLTRPHLNKRLGIPEAPGGGSYYSFSPHAGWRFVVLDSYDISLLGWEPSHPHTRLASRLLDERNPNEDKNSPSGLSGTDMRFVRFNGGVGEAQLRWLSLQCEEAARQRERVVVFSHVPLHPSSAPGVTLLWNFQEVLDVIAASPCVAATFAGHLHEERYHRDGCGVHHLVLKGIVETEPETPCHAIVDLCADAIHVHGFGMQSRVLPLVPLGGPFAAATHAEASFGAMAVEVMRKFPAMDV</sequence>
<gene>
    <name evidence="3" type="primary">ADPRM</name>
    <name evidence="3" type="ORF">TSPGSL018_9081</name>
</gene>